<evidence type="ECO:0000256" key="8">
    <source>
        <dbReference type="ARBA" id="ARBA00022989"/>
    </source>
</evidence>
<feature type="transmembrane region" description="Helical" evidence="13">
    <location>
        <begin position="111"/>
        <end position="132"/>
    </location>
</feature>
<organism evidence="14 15">
    <name type="scientific">Paraburkholderia translucens</name>
    <dbReference type="NCBI Taxonomy" id="2886945"/>
    <lineage>
        <taxon>Bacteria</taxon>
        <taxon>Pseudomonadati</taxon>
        <taxon>Pseudomonadota</taxon>
        <taxon>Betaproteobacteria</taxon>
        <taxon>Burkholderiales</taxon>
        <taxon>Burkholderiaceae</taxon>
        <taxon>Paraburkholderia</taxon>
    </lineage>
</organism>
<dbReference type="Proteomes" id="UP001430614">
    <property type="component" value="Unassembled WGS sequence"/>
</dbReference>
<comment type="similarity">
    <text evidence="2">Belongs to the TMEM175 family.</text>
</comment>
<evidence type="ECO:0000256" key="4">
    <source>
        <dbReference type="ARBA" id="ARBA00022538"/>
    </source>
</evidence>
<feature type="transmembrane region" description="Helical" evidence="13">
    <location>
        <begin position="76"/>
        <end position="96"/>
    </location>
</feature>
<keyword evidence="7" id="KW-0630">Potassium</keyword>
<dbReference type="InterPro" id="IPR010617">
    <property type="entry name" value="TMEM175-like"/>
</dbReference>
<evidence type="ECO:0000313" key="14">
    <source>
        <dbReference type="EMBL" id="MCC8400900.1"/>
    </source>
</evidence>
<accession>A0ABS8K829</accession>
<dbReference type="RefSeq" id="WP_230559790.1">
    <property type="nucleotide sequence ID" value="NZ_JAJITC010000001.1"/>
</dbReference>
<keyword evidence="15" id="KW-1185">Reference proteome</keyword>
<dbReference type="Pfam" id="PF06736">
    <property type="entry name" value="TMEM175"/>
    <property type="match status" value="1"/>
</dbReference>
<evidence type="ECO:0000256" key="5">
    <source>
        <dbReference type="ARBA" id="ARBA00022692"/>
    </source>
</evidence>
<keyword evidence="9" id="KW-0406">Ion transport</keyword>
<comment type="subcellular location">
    <subcellularLocation>
        <location evidence="1">Membrane</location>
        <topology evidence="1">Multi-pass membrane protein</topology>
    </subcellularLocation>
</comment>
<keyword evidence="11" id="KW-0407">Ion channel</keyword>
<feature type="transmembrane region" description="Helical" evidence="13">
    <location>
        <begin position="44"/>
        <end position="64"/>
    </location>
</feature>
<gene>
    <name evidence="14" type="ORF">LJ655_03165</name>
</gene>
<keyword evidence="6" id="KW-0631">Potassium channel</keyword>
<feature type="transmembrane region" description="Helical" evidence="13">
    <location>
        <begin position="153"/>
        <end position="186"/>
    </location>
</feature>
<keyword evidence="5 13" id="KW-0812">Transmembrane</keyword>
<evidence type="ECO:0000256" key="11">
    <source>
        <dbReference type="ARBA" id="ARBA00023303"/>
    </source>
</evidence>
<dbReference type="PANTHER" id="PTHR31462">
    <property type="entry name" value="ENDOSOMAL/LYSOSOMAL POTASSIUM CHANNEL TMEM175"/>
    <property type="match status" value="1"/>
</dbReference>
<keyword evidence="8 13" id="KW-1133">Transmembrane helix</keyword>
<evidence type="ECO:0000256" key="2">
    <source>
        <dbReference type="ARBA" id="ARBA00006920"/>
    </source>
</evidence>
<sequence length="194" mass="21677">MREVKVNAERLTAFSDAVFAVIVTIMVLEIKAPERPELPDLLPLWPMAVSYAVSYVFIVIIWINHHHLMRFVRPPTLGLIWINFIHLFLVSLLPFATDRVASTKLASSPVVLYAGLFVCIDIAYNVFGYQVFAHANTAQVPMRMRRMARSRSPVVLAAFVIAMLVALLAPRFGFALICAALMLHLWPDVSGNGS</sequence>
<dbReference type="EMBL" id="JAJITC010000001">
    <property type="protein sequence ID" value="MCC8400900.1"/>
    <property type="molecule type" value="Genomic_DNA"/>
</dbReference>
<evidence type="ECO:0000256" key="1">
    <source>
        <dbReference type="ARBA" id="ARBA00004141"/>
    </source>
</evidence>
<dbReference type="PANTHER" id="PTHR31462:SF5">
    <property type="entry name" value="ENDOSOMAL_LYSOSOMAL PROTON CHANNEL TMEM175"/>
    <property type="match status" value="1"/>
</dbReference>
<keyword evidence="4" id="KW-0633">Potassium transport</keyword>
<reference evidence="14 15" key="1">
    <citation type="submission" date="2021-11" db="EMBL/GenBank/DDBJ databases">
        <authorList>
            <person name="Oh E.-T."/>
            <person name="Kim S.-B."/>
        </authorList>
    </citation>
    <scope>NUCLEOTIDE SEQUENCE [LARGE SCALE GENOMIC DNA]</scope>
    <source>
        <strain evidence="14 15">MMS20-SJTN17</strain>
    </source>
</reference>
<keyword evidence="10 13" id="KW-0472">Membrane</keyword>
<proteinExistence type="inferred from homology"/>
<comment type="caution">
    <text evidence="14">The sequence shown here is derived from an EMBL/GenBank/DDBJ whole genome shotgun (WGS) entry which is preliminary data.</text>
</comment>
<evidence type="ECO:0000256" key="12">
    <source>
        <dbReference type="ARBA" id="ARBA00034430"/>
    </source>
</evidence>
<evidence type="ECO:0000256" key="9">
    <source>
        <dbReference type="ARBA" id="ARBA00023065"/>
    </source>
</evidence>
<evidence type="ECO:0000256" key="10">
    <source>
        <dbReference type="ARBA" id="ARBA00023136"/>
    </source>
</evidence>
<protein>
    <submittedName>
        <fullName evidence="14">TMEM175 family protein</fullName>
    </submittedName>
</protein>
<feature type="transmembrane region" description="Helical" evidence="13">
    <location>
        <begin position="12"/>
        <end position="32"/>
    </location>
</feature>
<evidence type="ECO:0000256" key="6">
    <source>
        <dbReference type="ARBA" id="ARBA00022826"/>
    </source>
</evidence>
<keyword evidence="3" id="KW-0813">Transport</keyword>
<evidence type="ECO:0000313" key="15">
    <source>
        <dbReference type="Proteomes" id="UP001430614"/>
    </source>
</evidence>
<comment type="catalytic activity">
    <reaction evidence="12">
        <text>K(+)(in) = K(+)(out)</text>
        <dbReference type="Rhea" id="RHEA:29463"/>
        <dbReference type="ChEBI" id="CHEBI:29103"/>
    </reaction>
</comment>
<name>A0ABS8K829_9BURK</name>
<evidence type="ECO:0000256" key="3">
    <source>
        <dbReference type="ARBA" id="ARBA00022448"/>
    </source>
</evidence>
<evidence type="ECO:0000256" key="7">
    <source>
        <dbReference type="ARBA" id="ARBA00022958"/>
    </source>
</evidence>
<evidence type="ECO:0000256" key="13">
    <source>
        <dbReference type="SAM" id="Phobius"/>
    </source>
</evidence>